<evidence type="ECO:0000313" key="7">
    <source>
        <dbReference type="Proteomes" id="UP000694620"/>
    </source>
</evidence>
<dbReference type="GO" id="GO:0045807">
    <property type="term" value="P:positive regulation of endocytosis"/>
    <property type="evidence" value="ECO:0007669"/>
    <property type="project" value="TreeGrafter"/>
</dbReference>
<name>A0A8C4RQD7_ERPCA</name>
<dbReference type="Proteomes" id="UP000694620">
    <property type="component" value="Chromosome 1"/>
</dbReference>
<evidence type="ECO:0000256" key="1">
    <source>
        <dbReference type="ARBA" id="ARBA00007161"/>
    </source>
</evidence>
<reference evidence="6" key="1">
    <citation type="submission" date="2021-06" db="EMBL/GenBank/DDBJ databases">
        <authorList>
            <consortium name="Wellcome Sanger Institute Data Sharing"/>
        </authorList>
    </citation>
    <scope>NUCLEOTIDE SEQUENCE [LARGE SCALE GENOMIC DNA]</scope>
</reference>
<dbReference type="SMART" id="SM00244">
    <property type="entry name" value="PHB"/>
    <property type="match status" value="1"/>
</dbReference>
<dbReference type="FunFam" id="3.30.479.30:FF:000003">
    <property type="entry name" value="Flotillin 2"/>
    <property type="match status" value="1"/>
</dbReference>
<comment type="subunit">
    <text evidence="4">Heterooligomeric complex.</text>
</comment>
<evidence type="ECO:0000313" key="6">
    <source>
        <dbReference type="Ensembl" id="ENSECRP00000005338.1"/>
    </source>
</evidence>
<keyword evidence="7" id="KW-1185">Reference proteome</keyword>
<dbReference type="PANTHER" id="PTHR13806">
    <property type="entry name" value="FLOTILLIN-RELATED"/>
    <property type="match status" value="1"/>
</dbReference>
<gene>
    <name evidence="6" type="primary">FLOT1</name>
    <name evidence="6" type="synonym">LOC114656464</name>
</gene>
<dbReference type="Pfam" id="PF15975">
    <property type="entry name" value="Flot"/>
    <property type="match status" value="1"/>
</dbReference>
<dbReference type="InterPro" id="IPR031905">
    <property type="entry name" value="Flotillin_C"/>
</dbReference>
<dbReference type="InterPro" id="IPR036013">
    <property type="entry name" value="Band_7/SPFH_dom_sf"/>
</dbReference>
<dbReference type="CDD" id="cd03399">
    <property type="entry name" value="SPFH_flotillin"/>
    <property type="match status" value="1"/>
</dbReference>
<dbReference type="AlphaFoldDB" id="A0A8C4RQD7"/>
<evidence type="ECO:0000259" key="5">
    <source>
        <dbReference type="SMART" id="SM00244"/>
    </source>
</evidence>
<reference evidence="6" key="2">
    <citation type="submission" date="2025-08" db="UniProtKB">
        <authorList>
            <consortium name="Ensembl"/>
        </authorList>
    </citation>
    <scope>IDENTIFICATION</scope>
</reference>
<dbReference type="PANTHER" id="PTHR13806:SF46">
    <property type="entry name" value="FLOTILLIN-1-RELATED"/>
    <property type="match status" value="1"/>
</dbReference>
<reference evidence="6" key="3">
    <citation type="submission" date="2025-09" db="UniProtKB">
        <authorList>
            <consortium name="Ensembl"/>
        </authorList>
    </citation>
    <scope>IDENTIFICATION</scope>
</reference>
<dbReference type="Gene3D" id="3.30.479.30">
    <property type="entry name" value="Band 7 domain"/>
    <property type="match status" value="1"/>
</dbReference>
<accession>A0A8C4RQD7</accession>
<evidence type="ECO:0000256" key="2">
    <source>
        <dbReference type="ARBA" id="ARBA00022753"/>
    </source>
</evidence>
<comment type="subcellular location">
    <subcellularLocation>
        <location evidence="4">Membrane</location>
    </subcellularLocation>
    <subcellularLocation>
        <location evidence="4">Endosome</location>
    </subcellularLocation>
</comment>
<dbReference type="GO" id="GO:0016600">
    <property type="term" value="C:flotillin complex"/>
    <property type="evidence" value="ECO:0007669"/>
    <property type="project" value="TreeGrafter"/>
</dbReference>
<dbReference type="Ensembl" id="ENSECRT00000005433.1">
    <property type="protein sequence ID" value="ENSECRP00000005338.1"/>
    <property type="gene ID" value="ENSECRG00000003603.1"/>
</dbReference>
<sequence>FFHSCNRFCRSPPLMVAGGRVFVLPCIQQIQRISLNTLTLNVKSDKVYTRHGVPISVTGIAQVKIQGQNKEMLAAACQMFMGKSEREISQIALETLEGHQRAIMAHMTVEEIYKDRKKFSEQVFKVASSDLVNMGISVVSYTLKDVHDDQDYLHSLGKARTAQVQRDARIGEAKAKRDAVIKEAHATQEKVSAQYMNEIEMAKAQRDFELKKAVYDIEVNTKKAESDLAYQLQVAKTKQRIEEEKMQVQVVERSQQILLQEQEITRKEKELEAKVKKPAEAERYRLEKLAEAERLQLIMQAEAEAEAIKGEAEAFAVKAKAKADAEQMAKKAEAFKQYKEAAMVDMLLEKLPEMAAEISKPMSQAKKVTMVSSGTGEVGPAKLTGEVLDIMNRLPDTVERLTGVSITQVRVNESE</sequence>
<comment type="similarity">
    <text evidence="1 4">Belongs to the band 7/mec-2 family. Flotillin subfamily.</text>
</comment>
<dbReference type="GO" id="GO:0005768">
    <property type="term" value="C:endosome"/>
    <property type="evidence" value="ECO:0007669"/>
    <property type="project" value="UniProtKB-SubCell"/>
</dbReference>
<dbReference type="GO" id="GO:1901890">
    <property type="term" value="P:positive regulation of cell junction assembly"/>
    <property type="evidence" value="ECO:0007669"/>
    <property type="project" value="TreeGrafter"/>
</dbReference>
<dbReference type="InterPro" id="IPR027705">
    <property type="entry name" value="Flotillin_fam"/>
</dbReference>
<keyword evidence="3 4" id="KW-0472">Membrane</keyword>
<dbReference type="SUPFAM" id="SSF117892">
    <property type="entry name" value="Band 7/SPFH domain"/>
    <property type="match status" value="1"/>
</dbReference>
<dbReference type="GeneTree" id="ENSGT00560000077232"/>
<protein>
    <recommendedName>
        <fullName evidence="4">Flotillin</fullName>
    </recommendedName>
</protein>
<dbReference type="InterPro" id="IPR001107">
    <property type="entry name" value="Band_7"/>
</dbReference>
<proteinExistence type="inferred from homology"/>
<evidence type="ECO:0000256" key="4">
    <source>
        <dbReference type="RuleBase" id="RU366054"/>
    </source>
</evidence>
<dbReference type="GO" id="GO:0002020">
    <property type="term" value="F:protease binding"/>
    <property type="evidence" value="ECO:0007669"/>
    <property type="project" value="TreeGrafter"/>
</dbReference>
<keyword evidence="2" id="KW-0967">Endosome</keyword>
<feature type="domain" description="Band 7" evidence="5">
    <location>
        <begin position="76"/>
        <end position="258"/>
    </location>
</feature>
<dbReference type="Pfam" id="PF01145">
    <property type="entry name" value="Band_7"/>
    <property type="match status" value="1"/>
</dbReference>
<evidence type="ECO:0000256" key="3">
    <source>
        <dbReference type="ARBA" id="ARBA00023136"/>
    </source>
</evidence>
<dbReference type="GO" id="GO:2000049">
    <property type="term" value="P:positive regulation of cell-cell adhesion mediated by cadherin"/>
    <property type="evidence" value="ECO:0007669"/>
    <property type="project" value="TreeGrafter"/>
</dbReference>
<dbReference type="GO" id="GO:0070528">
    <property type="term" value="P:protein kinase C signaling"/>
    <property type="evidence" value="ECO:0007669"/>
    <property type="project" value="TreeGrafter"/>
</dbReference>
<dbReference type="GO" id="GO:0002090">
    <property type="term" value="P:regulation of receptor internalization"/>
    <property type="evidence" value="ECO:0007669"/>
    <property type="project" value="TreeGrafter"/>
</dbReference>
<organism evidence="6 7">
    <name type="scientific">Erpetoichthys calabaricus</name>
    <name type="common">Rope fish</name>
    <name type="synonym">Calamoichthys calabaricus</name>
    <dbReference type="NCBI Taxonomy" id="27687"/>
    <lineage>
        <taxon>Eukaryota</taxon>
        <taxon>Metazoa</taxon>
        <taxon>Chordata</taxon>
        <taxon>Craniata</taxon>
        <taxon>Vertebrata</taxon>
        <taxon>Euteleostomi</taxon>
        <taxon>Actinopterygii</taxon>
        <taxon>Polypteriformes</taxon>
        <taxon>Polypteridae</taxon>
        <taxon>Erpetoichthys</taxon>
    </lineage>
</organism>
<dbReference type="GO" id="GO:0072659">
    <property type="term" value="P:protein localization to plasma membrane"/>
    <property type="evidence" value="ECO:0007669"/>
    <property type="project" value="TreeGrafter"/>
</dbReference>